<comment type="caution">
    <text evidence="6">The sequence shown here is derived from an EMBL/GenBank/DDBJ whole genome shotgun (WGS) entry which is preliminary data.</text>
</comment>
<keyword evidence="7" id="KW-1185">Reference proteome</keyword>
<dbReference type="Pfam" id="PF03721">
    <property type="entry name" value="UDPG_MGDP_dh_N"/>
    <property type="match status" value="2"/>
</dbReference>
<dbReference type="PIRSF" id="PIRSF000124">
    <property type="entry name" value="UDPglc_GDPman_dh"/>
    <property type="match status" value="1"/>
</dbReference>
<evidence type="ECO:0000256" key="3">
    <source>
        <dbReference type="ARBA" id="ARBA00023027"/>
    </source>
</evidence>
<dbReference type="SUPFAM" id="SSF48179">
    <property type="entry name" value="6-phosphogluconate dehydrogenase C-terminal domain-like"/>
    <property type="match status" value="2"/>
</dbReference>
<dbReference type="Pfam" id="PF03720">
    <property type="entry name" value="UDPG_MGDP_dh_C"/>
    <property type="match status" value="2"/>
</dbReference>
<reference evidence="6" key="1">
    <citation type="submission" date="2021-02" db="EMBL/GenBank/DDBJ databases">
        <authorList>
            <person name="Dougan E. K."/>
            <person name="Rhodes N."/>
            <person name="Thang M."/>
            <person name="Chan C."/>
        </authorList>
    </citation>
    <scope>NUCLEOTIDE SEQUENCE</scope>
</reference>
<dbReference type="InterPro" id="IPR001732">
    <property type="entry name" value="UDP-Glc/GDP-Man_DH_N"/>
</dbReference>
<evidence type="ECO:0000256" key="1">
    <source>
        <dbReference type="ARBA" id="ARBA00006601"/>
    </source>
</evidence>
<feature type="domain" description="UDP-glucose/GDP-mannose dehydrogenase C-terminal" evidence="5">
    <location>
        <begin position="334"/>
        <end position="422"/>
    </location>
</feature>
<evidence type="ECO:0000259" key="5">
    <source>
        <dbReference type="SMART" id="SM00984"/>
    </source>
</evidence>
<dbReference type="Gene3D" id="3.40.50.720">
    <property type="entry name" value="NAD(P)-binding Rossmann-like Domain"/>
    <property type="match status" value="4"/>
</dbReference>
<dbReference type="PANTHER" id="PTHR43491">
    <property type="entry name" value="UDP-N-ACETYL-D-MANNOSAMINE DEHYDROGENASE"/>
    <property type="match status" value="1"/>
</dbReference>
<evidence type="ECO:0000313" key="6">
    <source>
        <dbReference type="EMBL" id="CAE8632861.1"/>
    </source>
</evidence>
<dbReference type="SUPFAM" id="SSF52413">
    <property type="entry name" value="UDP-glucose/GDP-mannose dehydrogenase C-terminal domain"/>
    <property type="match status" value="2"/>
</dbReference>
<comment type="similarity">
    <text evidence="1">Belongs to the UDP-glucose/GDP-mannose dehydrogenase family.</text>
</comment>
<evidence type="ECO:0000313" key="7">
    <source>
        <dbReference type="Proteomes" id="UP000654075"/>
    </source>
</evidence>
<dbReference type="InterPro" id="IPR036291">
    <property type="entry name" value="NAD(P)-bd_dom_sf"/>
</dbReference>
<dbReference type="SMART" id="SM00984">
    <property type="entry name" value="UDPG_MGDP_dh_C"/>
    <property type="match status" value="2"/>
</dbReference>
<dbReference type="GO" id="GO:0016628">
    <property type="term" value="F:oxidoreductase activity, acting on the CH-CH group of donors, NAD or NADP as acceptor"/>
    <property type="evidence" value="ECO:0007669"/>
    <property type="project" value="InterPro"/>
</dbReference>
<dbReference type="AlphaFoldDB" id="A0A813H4X1"/>
<dbReference type="PIRSF" id="PIRSF500136">
    <property type="entry name" value="UDP_ManNAc_DH"/>
    <property type="match status" value="1"/>
</dbReference>
<name>A0A813H4X1_POLGL</name>
<protein>
    <recommendedName>
        <fullName evidence="5">UDP-glucose/GDP-mannose dehydrogenase C-terminal domain-containing protein</fullName>
    </recommendedName>
</protein>
<evidence type="ECO:0000256" key="2">
    <source>
        <dbReference type="ARBA" id="ARBA00023002"/>
    </source>
</evidence>
<dbReference type="InterPro" id="IPR017476">
    <property type="entry name" value="UDP-Glc/GDP-Man"/>
</dbReference>
<gene>
    <name evidence="6" type="ORF">PGLA1383_LOCUS48790</name>
</gene>
<dbReference type="GO" id="GO:0051287">
    <property type="term" value="F:NAD binding"/>
    <property type="evidence" value="ECO:0007669"/>
    <property type="project" value="InterPro"/>
</dbReference>
<feature type="region of interest" description="Disordered" evidence="4">
    <location>
        <begin position="1"/>
        <end position="22"/>
    </location>
</feature>
<dbReference type="Pfam" id="PF00984">
    <property type="entry name" value="UDPG_MGDP_dh"/>
    <property type="match status" value="1"/>
</dbReference>
<dbReference type="NCBIfam" id="TIGR03026">
    <property type="entry name" value="NDP-sugDHase"/>
    <property type="match status" value="2"/>
</dbReference>
<dbReference type="InterPro" id="IPR014027">
    <property type="entry name" value="UDP-Glc/GDP-Man_DH_C"/>
</dbReference>
<dbReference type="InterPro" id="IPR008927">
    <property type="entry name" value="6-PGluconate_DH-like_C_sf"/>
</dbReference>
<dbReference type="Proteomes" id="UP000654075">
    <property type="component" value="Unassembled WGS sequence"/>
</dbReference>
<organism evidence="6 7">
    <name type="scientific">Polarella glacialis</name>
    <name type="common">Dinoflagellate</name>
    <dbReference type="NCBI Taxonomy" id="89957"/>
    <lineage>
        <taxon>Eukaryota</taxon>
        <taxon>Sar</taxon>
        <taxon>Alveolata</taxon>
        <taxon>Dinophyceae</taxon>
        <taxon>Suessiales</taxon>
        <taxon>Suessiaceae</taxon>
        <taxon>Polarella</taxon>
    </lineage>
</organism>
<dbReference type="OrthoDB" id="5059218at2759"/>
<feature type="compositionally biased region" description="Polar residues" evidence="4">
    <location>
        <begin position="1"/>
        <end position="11"/>
    </location>
</feature>
<accession>A0A813H4X1</accession>
<dbReference type="GO" id="GO:0016616">
    <property type="term" value="F:oxidoreductase activity, acting on the CH-OH group of donors, NAD or NADP as acceptor"/>
    <property type="evidence" value="ECO:0007669"/>
    <property type="project" value="InterPro"/>
</dbReference>
<feature type="domain" description="UDP-glucose/GDP-mannose dehydrogenase C-terminal" evidence="5">
    <location>
        <begin position="754"/>
        <end position="832"/>
    </location>
</feature>
<dbReference type="SUPFAM" id="SSF51735">
    <property type="entry name" value="NAD(P)-binding Rossmann-fold domains"/>
    <property type="match status" value="2"/>
</dbReference>
<dbReference type="InterPro" id="IPR036220">
    <property type="entry name" value="UDP-Glc/GDP-Man_DH_C_sf"/>
</dbReference>
<dbReference type="InterPro" id="IPR028359">
    <property type="entry name" value="UDP_ManNAc/GlcNAc_DH"/>
</dbReference>
<evidence type="ECO:0000256" key="4">
    <source>
        <dbReference type="SAM" id="MobiDB-lite"/>
    </source>
</evidence>
<dbReference type="GO" id="GO:0000271">
    <property type="term" value="P:polysaccharide biosynthetic process"/>
    <property type="evidence" value="ECO:0007669"/>
    <property type="project" value="InterPro"/>
</dbReference>
<dbReference type="PANTHER" id="PTHR43491:SF2">
    <property type="entry name" value="UDP-N-ACETYL-D-MANNOSAMINE DEHYDROGENASE"/>
    <property type="match status" value="1"/>
</dbReference>
<sequence>MGEDVSNGSSPKRQRRDPGSGMLQVSVLGGASNVSLPLSLVLAEHGHSVVLVEKDATLLSGLRAGQFPYLEEGGPELLKRCFAEFPERLAFSSELSAVRGCDVVIVTTSTPVDNHLNPDLSEVEACVGELCAFLSGGESLVLRSTTLAPGTAESVQYILRRKGLDVSIGFCPDRLATGRAVQELTTIPQIVSGSDARALAHAQALFKPLGVDLVELSVLEAEIATLFLNAWRYVAFGTANQFYQMAASKGLDFVKIRAAITHKYQRSSGFPSAGFTAGPRLLQDTMQLAAYCRHTFSLGHAAMLVNETMPDCILEQARKELAKRGRGFIGLRCGILGMAFKPDTDDCRESLAFKLRRLLLREGAEVLCSDSFIKSCGTLLVDSATLVQSSEVIFMACPHSEYLTLALGPEKLVFDCWGVLEMSGSAKLKVSSDKSSGQDRAQRLSVAVIGGAGHVGLPLSLVLAQYGHSVTIVDTDLAKMESIRSGKFPFLEAGGPELLKRCLAEFPERLSFSGELSVVRNCDVIIVTIGTPVDEHLNPCFRVIQDFMEALKPFLRKSQTLLLRSTLFPGTSSRILEVLRAGGVEVGVSFCPERIAQGKALEELTDLPQIISGSDSHALEHAKALFRPLGVDLVELELQEAETAKLFLNSWRYVAFGTANQFYHIATSKGLSFEKIRSAIVHRYPRAANFPRSGFTAGPCLFKDTMQLAAYCRHTFSLGHAAMLVNETMPDCVVEQAKRELALSGRTLAGVKCGVLGMAFKPNNDDWRESLAFKLRRLLLWEGAEVICTDVYLQRDGFVGLKQLLEEADFIFVGCPHADHTHHALKQRLGDQVH</sequence>
<keyword evidence="3" id="KW-0520">NAD</keyword>
<proteinExistence type="inferred from homology"/>
<keyword evidence="2" id="KW-0560">Oxidoreductase</keyword>
<dbReference type="EMBL" id="CAJNNV010030545">
    <property type="protein sequence ID" value="CAE8632861.1"/>
    <property type="molecule type" value="Genomic_DNA"/>
</dbReference>
<dbReference type="InterPro" id="IPR014026">
    <property type="entry name" value="UDP-Glc/GDP-Man_DH_dimer"/>
</dbReference>